<evidence type="ECO:0000256" key="1">
    <source>
        <dbReference type="ARBA" id="ARBA00001922"/>
    </source>
</evidence>
<keyword evidence="5" id="KW-0170">Cobalt</keyword>
<feature type="domain" description="B12-binding" evidence="6">
    <location>
        <begin position="9"/>
        <end position="136"/>
    </location>
</feature>
<keyword evidence="4" id="KW-0413">Isomerase</keyword>
<dbReference type="InterPro" id="IPR006159">
    <property type="entry name" value="Acid_CoA_mut_C"/>
</dbReference>
<dbReference type="GO" id="GO:0031419">
    <property type="term" value="F:cobalamin binding"/>
    <property type="evidence" value="ECO:0007669"/>
    <property type="project" value="UniProtKB-KW"/>
</dbReference>
<dbReference type="Gene3D" id="3.40.50.280">
    <property type="entry name" value="Cobalamin-binding domain"/>
    <property type="match status" value="1"/>
</dbReference>
<organism evidence="7">
    <name type="scientific">freshwater metagenome</name>
    <dbReference type="NCBI Taxonomy" id="449393"/>
    <lineage>
        <taxon>unclassified sequences</taxon>
        <taxon>metagenomes</taxon>
        <taxon>ecological metagenomes</taxon>
    </lineage>
</organism>
<proteinExistence type="predicted"/>
<dbReference type="NCBIfam" id="TIGR00640">
    <property type="entry name" value="acid_CoA_mut_C"/>
    <property type="match status" value="1"/>
</dbReference>
<dbReference type="AlphaFoldDB" id="A0A6J7HH98"/>
<evidence type="ECO:0000313" key="7">
    <source>
        <dbReference type="EMBL" id="CAB4920351.1"/>
    </source>
</evidence>
<dbReference type="PANTHER" id="PTHR48101:SF1">
    <property type="entry name" value="METHYLMALONYL-COA MUTASE, LARGE SUBUNIT"/>
    <property type="match status" value="1"/>
</dbReference>
<evidence type="ECO:0000256" key="5">
    <source>
        <dbReference type="ARBA" id="ARBA00023285"/>
    </source>
</evidence>
<keyword evidence="2" id="KW-0846">Cobalamin</keyword>
<dbReference type="SUPFAM" id="SSF52242">
    <property type="entry name" value="Cobalamin (vitamin B12)-binding domain"/>
    <property type="match status" value="1"/>
</dbReference>
<dbReference type="InterPro" id="IPR006158">
    <property type="entry name" value="Cobalamin-bd"/>
</dbReference>
<accession>A0A6J7HH98</accession>
<comment type="cofactor">
    <cofactor evidence="1">
        <name>adenosylcob(III)alamin</name>
        <dbReference type="ChEBI" id="CHEBI:18408"/>
    </cofactor>
</comment>
<gene>
    <name evidence="7" type="ORF">UFOPK3674_00510</name>
</gene>
<evidence type="ECO:0000256" key="3">
    <source>
        <dbReference type="ARBA" id="ARBA00022723"/>
    </source>
</evidence>
<protein>
    <submittedName>
        <fullName evidence="7">Unannotated protein</fullName>
    </submittedName>
</protein>
<dbReference type="PANTHER" id="PTHR48101">
    <property type="entry name" value="METHYLMALONYL-COA MUTASE, MITOCHONDRIAL-RELATED"/>
    <property type="match status" value="1"/>
</dbReference>
<dbReference type="InterPro" id="IPR036724">
    <property type="entry name" value="Cobalamin-bd_sf"/>
</dbReference>
<keyword evidence="3" id="KW-0479">Metal-binding</keyword>
<evidence type="ECO:0000256" key="2">
    <source>
        <dbReference type="ARBA" id="ARBA00022628"/>
    </source>
</evidence>
<dbReference type="EMBL" id="CAFBMX010000002">
    <property type="protein sequence ID" value="CAB4920351.1"/>
    <property type="molecule type" value="Genomic_DNA"/>
</dbReference>
<dbReference type="GO" id="GO:0016853">
    <property type="term" value="F:isomerase activity"/>
    <property type="evidence" value="ECO:0007669"/>
    <property type="project" value="UniProtKB-KW"/>
</dbReference>
<dbReference type="Pfam" id="PF02310">
    <property type="entry name" value="B12-binding"/>
    <property type="match status" value="1"/>
</dbReference>
<dbReference type="GO" id="GO:0046872">
    <property type="term" value="F:metal ion binding"/>
    <property type="evidence" value="ECO:0007669"/>
    <property type="project" value="UniProtKB-KW"/>
</dbReference>
<dbReference type="PROSITE" id="PS51332">
    <property type="entry name" value="B12_BINDING"/>
    <property type="match status" value="1"/>
</dbReference>
<name>A0A6J7HH98_9ZZZZ</name>
<sequence>MTNDDPRFVPRVLLTKSFIDSHDRAIGTIAKALRDDGMEVVLIDYRVADEIAGTAIEEDVDVIGVSFMSGGQVDTTRSLVQALRDAGHEELPVVVGGTIRPFDIPDLEACGVKAVFRGGETLAAVVETFRTLALGSPRQSAVD</sequence>
<evidence type="ECO:0000259" key="6">
    <source>
        <dbReference type="PROSITE" id="PS51332"/>
    </source>
</evidence>
<evidence type="ECO:0000256" key="4">
    <source>
        <dbReference type="ARBA" id="ARBA00023235"/>
    </source>
</evidence>
<reference evidence="7" key="1">
    <citation type="submission" date="2020-05" db="EMBL/GenBank/DDBJ databases">
        <authorList>
            <person name="Chiriac C."/>
            <person name="Salcher M."/>
            <person name="Ghai R."/>
            <person name="Kavagutti S V."/>
        </authorList>
    </citation>
    <scope>NUCLEOTIDE SEQUENCE</scope>
</reference>